<dbReference type="SUPFAM" id="SSF141571">
    <property type="entry name" value="Pentapeptide repeat-like"/>
    <property type="match status" value="2"/>
</dbReference>
<feature type="signal peptide" evidence="4">
    <location>
        <begin position="1"/>
        <end position="26"/>
    </location>
</feature>
<evidence type="ECO:0000256" key="3">
    <source>
        <dbReference type="SAM" id="Phobius"/>
    </source>
</evidence>
<dbReference type="Gene3D" id="2.160.20.80">
    <property type="entry name" value="E3 ubiquitin-protein ligase SopA"/>
    <property type="match status" value="2"/>
</dbReference>
<organism evidence="5 6">
    <name type="scientific">Microtetraspora fusca</name>
    <dbReference type="NCBI Taxonomy" id="1997"/>
    <lineage>
        <taxon>Bacteria</taxon>
        <taxon>Bacillati</taxon>
        <taxon>Actinomycetota</taxon>
        <taxon>Actinomycetes</taxon>
        <taxon>Streptosporangiales</taxon>
        <taxon>Streptosporangiaceae</taxon>
        <taxon>Microtetraspora</taxon>
    </lineage>
</organism>
<proteinExistence type="predicted"/>
<dbReference type="RefSeq" id="WP_387341486.1">
    <property type="nucleotide sequence ID" value="NZ_JBIAXI010000005.1"/>
</dbReference>
<keyword evidence="6" id="KW-1185">Reference proteome</keyword>
<keyword evidence="1" id="KW-0677">Repeat</keyword>
<comment type="caution">
    <text evidence="5">The sequence shown here is derived from an EMBL/GenBank/DDBJ whole genome shotgun (WGS) entry which is preliminary data.</text>
</comment>
<feature type="chain" id="PRO_5047384766" evidence="4">
    <location>
        <begin position="27"/>
        <end position="411"/>
    </location>
</feature>
<keyword evidence="3" id="KW-0472">Membrane</keyword>
<dbReference type="EMBL" id="JBIAXI010000005">
    <property type="protein sequence ID" value="MFF4773036.1"/>
    <property type="molecule type" value="Genomic_DNA"/>
</dbReference>
<protein>
    <submittedName>
        <fullName evidence="5">Pentapeptide repeat-containing protein</fullName>
    </submittedName>
</protein>
<dbReference type="PANTHER" id="PTHR47485">
    <property type="entry name" value="THYLAKOID LUMENAL 17.4 KDA PROTEIN, CHLOROPLASTIC"/>
    <property type="match status" value="1"/>
</dbReference>
<dbReference type="InterPro" id="IPR001646">
    <property type="entry name" value="5peptide_repeat"/>
</dbReference>
<keyword evidence="3" id="KW-0812">Transmembrane</keyword>
<dbReference type="Proteomes" id="UP001602119">
    <property type="component" value="Unassembled WGS sequence"/>
</dbReference>
<reference evidence="5 6" key="1">
    <citation type="submission" date="2024-10" db="EMBL/GenBank/DDBJ databases">
        <title>The Natural Products Discovery Center: Release of the First 8490 Sequenced Strains for Exploring Actinobacteria Biosynthetic Diversity.</title>
        <authorList>
            <person name="Kalkreuter E."/>
            <person name="Kautsar S.A."/>
            <person name="Yang D."/>
            <person name="Bader C.D."/>
            <person name="Teijaro C.N."/>
            <person name="Fluegel L."/>
            <person name="Davis C.M."/>
            <person name="Simpson J.R."/>
            <person name="Lauterbach L."/>
            <person name="Steele A.D."/>
            <person name="Gui C."/>
            <person name="Meng S."/>
            <person name="Li G."/>
            <person name="Viehrig K."/>
            <person name="Ye F."/>
            <person name="Su P."/>
            <person name="Kiefer A.F."/>
            <person name="Nichols A."/>
            <person name="Cepeda A.J."/>
            <person name="Yan W."/>
            <person name="Fan B."/>
            <person name="Jiang Y."/>
            <person name="Adhikari A."/>
            <person name="Zheng C.-J."/>
            <person name="Schuster L."/>
            <person name="Cowan T.M."/>
            <person name="Smanski M.J."/>
            <person name="Chevrette M.G."/>
            <person name="De Carvalho L.P.S."/>
            <person name="Shen B."/>
        </authorList>
    </citation>
    <scope>NUCLEOTIDE SEQUENCE [LARGE SCALE GENOMIC DNA]</scope>
    <source>
        <strain evidence="5 6">NPDC001281</strain>
    </source>
</reference>
<evidence type="ECO:0000313" key="6">
    <source>
        <dbReference type="Proteomes" id="UP001602119"/>
    </source>
</evidence>
<keyword evidence="3" id="KW-1133">Transmembrane helix</keyword>
<feature type="region of interest" description="Disordered" evidence="2">
    <location>
        <begin position="250"/>
        <end position="270"/>
    </location>
</feature>
<gene>
    <name evidence="5" type="ORF">ACFY05_09285</name>
</gene>
<accession>A0ABW6V160</accession>
<evidence type="ECO:0000313" key="5">
    <source>
        <dbReference type="EMBL" id="MFF4773036.1"/>
    </source>
</evidence>
<sequence length="411" mass="42715">MRRFRALSVVLAIAAIALPIPLGAAAAGADTAALSAGCRPGSGPDMRGEDFSGADDLPLNLRCANLTGATLDGADLTSRDMRGVILRDASLREADLTLAHAEGVDLRGADLSGADLGQLHARQAQLRGANLKDAYAGQADLSRADLTGAILARTELTQADLTGTTFVGAELSKAVLGQVKARTADFTRATMRGTKLGQAHLESAVFAAADLGGATLTQAEMEGADLTGANVEGASFGQARDVNLAGSRGIPAVAPTTLPSPSPSDDRSLDAADRAIAEDPVRTTTGLLLVVLSGIGLALTLLFWAAAHRRGKRDAAAFELERQVLAEDLSQLGDEINTMDAELRRGDDGTPTEPGDQREWRAALDAYEAARHVLTVARTPGELQGAVSAVEHGRASLRRVRTRLSDHGGQR</sequence>
<name>A0ABW6V160_MICFU</name>
<evidence type="ECO:0000256" key="1">
    <source>
        <dbReference type="ARBA" id="ARBA00022737"/>
    </source>
</evidence>
<keyword evidence="4" id="KW-0732">Signal</keyword>
<dbReference type="PANTHER" id="PTHR47485:SF1">
    <property type="entry name" value="THYLAKOID LUMENAL 17.4 KDA PROTEIN, CHLOROPLASTIC"/>
    <property type="match status" value="1"/>
</dbReference>
<dbReference type="Pfam" id="PF00805">
    <property type="entry name" value="Pentapeptide"/>
    <property type="match status" value="3"/>
</dbReference>
<evidence type="ECO:0000256" key="4">
    <source>
        <dbReference type="SAM" id="SignalP"/>
    </source>
</evidence>
<evidence type="ECO:0000256" key="2">
    <source>
        <dbReference type="SAM" id="MobiDB-lite"/>
    </source>
</evidence>
<feature type="transmembrane region" description="Helical" evidence="3">
    <location>
        <begin position="286"/>
        <end position="307"/>
    </location>
</feature>